<reference evidence="2 3" key="1">
    <citation type="journal article" date="2011" name="Science">
        <title>The Selaginella genome identifies genetic changes associated with the evolution of vascular plants.</title>
        <authorList>
            <person name="Banks J.A."/>
            <person name="Nishiyama T."/>
            <person name="Hasebe M."/>
            <person name="Bowman J.L."/>
            <person name="Gribskov M."/>
            <person name="dePamphilis C."/>
            <person name="Albert V.A."/>
            <person name="Aono N."/>
            <person name="Aoyama T."/>
            <person name="Ambrose B.A."/>
            <person name="Ashton N.W."/>
            <person name="Axtell M.J."/>
            <person name="Barker E."/>
            <person name="Barker M.S."/>
            <person name="Bennetzen J.L."/>
            <person name="Bonawitz N.D."/>
            <person name="Chapple C."/>
            <person name="Cheng C."/>
            <person name="Correa L.G."/>
            <person name="Dacre M."/>
            <person name="DeBarry J."/>
            <person name="Dreyer I."/>
            <person name="Elias M."/>
            <person name="Engstrom E.M."/>
            <person name="Estelle M."/>
            <person name="Feng L."/>
            <person name="Finet C."/>
            <person name="Floyd S.K."/>
            <person name="Frommer W.B."/>
            <person name="Fujita T."/>
            <person name="Gramzow L."/>
            <person name="Gutensohn M."/>
            <person name="Harholt J."/>
            <person name="Hattori M."/>
            <person name="Heyl A."/>
            <person name="Hirai T."/>
            <person name="Hiwatashi Y."/>
            <person name="Ishikawa M."/>
            <person name="Iwata M."/>
            <person name="Karol K.G."/>
            <person name="Koehler B."/>
            <person name="Kolukisaoglu U."/>
            <person name="Kubo M."/>
            <person name="Kurata T."/>
            <person name="Lalonde S."/>
            <person name="Li K."/>
            <person name="Li Y."/>
            <person name="Litt A."/>
            <person name="Lyons E."/>
            <person name="Manning G."/>
            <person name="Maruyama T."/>
            <person name="Michael T.P."/>
            <person name="Mikami K."/>
            <person name="Miyazaki S."/>
            <person name="Morinaga S."/>
            <person name="Murata T."/>
            <person name="Mueller-Roeber B."/>
            <person name="Nelson D.R."/>
            <person name="Obara M."/>
            <person name="Oguri Y."/>
            <person name="Olmstead R.G."/>
            <person name="Onodera N."/>
            <person name="Petersen B.L."/>
            <person name="Pils B."/>
            <person name="Prigge M."/>
            <person name="Rensing S.A."/>
            <person name="Riano-Pachon D.M."/>
            <person name="Roberts A.W."/>
            <person name="Sato Y."/>
            <person name="Scheller H.V."/>
            <person name="Schulz B."/>
            <person name="Schulz C."/>
            <person name="Shakirov E.V."/>
            <person name="Shibagaki N."/>
            <person name="Shinohara N."/>
            <person name="Shippen D.E."/>
            <person name="Soerensen I."/>
            <person name="Sotooka R."/>
            <person name="Sugimoto N."/>
            <person name="Sugita M."/>
            <person name="Sumikawa N."/>
            <person name="Tanurdzic M."/>
            <person name="Theissen G."/>
            <person name="Ulvskov P."/>
            <person name="Wakazuki S."/>
            <person name="Weng J.K."/>
            <person name="Willats W.W."/>
            <person name="Wipf D."/>
            <person name="Wolf P.G."/>
            <person name="Yang L."/>
            <person name="Zimmer A.D."/>
            <person name="Zhu Q."/>
            <person name="Mitros T."/>
            <person name="Hellsten U."/>
            <person name="Loque D."/>
            <person name="Otillar R."/>
            <person name="Salamov A."/>
            <person name="Schmutz J."/>
            <person name="Shapiro H."/>
            <person name="Lindquist E."/>
            <person name="Lucas S."/>
            <person name="Rokhsar D."/>
            <person name="Grigoriev I.V."/>
        </authorList>
    </citation>
    <scope>NUCLEOTIDE SEQUENCE [LARGE SCALE GENOMIC DNA]</scope>
</reference>
<organism evidence="3">
    <name type="scientific">Selaginella moellendorffii</name>
    <name type="common">Spikemoss</name>
    <dbReference type="NCBI Taxonomy" id="88036"/>
    <lineage>
        <taxon>Eukaryota</taxon>
        <taxon>Viridiplantae</taxon>
        <taxon>Streptophyta</taxon>
        <taxon>Embryophyta</taxon>
        <taxon>Tracheophyta</taxon>
        <taxon>Lycopodiopsida</taxon>
        <taxon>Selaginellales</taxon>
        <taxon>Selaginellaceae</taxon>
        <taxon>Selaginella</taxon>
    </lineage>
</organism>
<dbReference type="HOGENOM" id="CLU_001724_1_0_1"/>
<evidence type="ECO:0000313" key="2">
    <source>
        <dbReference type="EMBL" id="EFJ35984.1"/>
    </source>
</evidence>
<dbReference type="Gene3D" id="3.40.50.2000">
    <property type="entry name" value="Glycogen Phosphorylase B"/>
    <property type="match status" value="2"/>
</dbReference>
<dbReference type="AlphaFoldDB" id="D8QV45"/>
<proteinExistence type="predicted"/>
<dbReference type="PANTHER" id="PTHR48045">
    <property type="entry name" value="UDP-GLYCOSYLTRANSFERASE 72B1"/>
    <property type="match status" value="1"/>
</dbReference>
<dbReference type="Gramene" id="EFJ35984">
    <property type="protein sequence ID" value="EFJ35984"/>
    <property type="gene ID" value="SELMODRAFT_78847"/>
</dbReference>
<sequence length="263" mass="29450">YWDALMRYMTRAREAKLILVNSCYELEGEAYDATLRIHKLPIHLAGPLLASPLDSVATSDCLKWLDTIRSPRSVLFSSFGTFLQLPSSELEEILFGIEASGQSFLLAFRTDVVVGDPSPTLLSFLDRYKEPQSDPRSKQRGLIVPWAPQREVLLHGSVGGFFTHFGWNSVLESLAAGVPMIGKPIVGDQVGNRRLAVDRWKVALEIPEDDEKKLRKEAVEATVRELFSNEKLRANAARLGKSLEEIVQENGCAYKCWDMVAKI</sequence>
<dbReference type="Pfam" id="PF00201">
    <property type="entry name" value="UDPGT"/>
    <property type="match status" value="1"/>
</dbReference>
<keyword evidence="3" id="KW-1185">Reference proteome</keyword>
<name>D8QV45_SELML</name>
<dbReference type="Proteomes" id="UP000001514">
    <property type="component" value="Unassembled WGS sequence"/>
</dbReference>
<dbReference type="SUPFAM" id="SSF53756">
    <property type="entry name" value="UDP-Glycosyltransferase/glycogen phosphorylase"/>
    <property type="match status" value="1"/>
</dbReference>
<feature type="non-terminal residue" evidence="2">
    <location>
        <position position="1"/>
    </location>
</feature>
<accession>D8QV45</accession>
<gene>
    <name evidence="2" type="ORF">SELMODRAFT_78847</name>
</gene>
<dbReference type="InterPro" id="IPR002213">
    <property type="entry name" value="UDP_glucos_trans"/>
</dbReference>
<keyword evidence="1" id="KW-0808">Transferase</keyword>
<dbReference type="CDD" id="cd03784">
    <property type="entry name" value="GT1_Gtf-like"/>
    <property type="match status" value="1"/>
</dbReference>
<evidence type="ECO:0000256" key="1">
    <source>
        <dbReference type="ARBA" id="ARBA00022679"/>
    </source>
</evidence>
<evidence type="ECO:0008006" key="4">
    <source>
        <dbReference type="Google" id="ProtNLM"/>
    </source>
</evidence>
<dbReference type="EMBL" id="GL377567">
    <property type="protein sequence ID" value="EFJ35984.1"/>
    <property type="molecule type" value="Genomic_DNA"/>
</dbReference>
<dbReference type="InParanoid" id="D8QV45"/>
<protein>
    <recommendedName>
        <fullName evidence="4">UDP-glycosyltransferases domain-containing protein</fullName>
    </recommendedName>
</protein>
<dbReference type="eggNOG" id="KOG1192">
    <property type="taxonomic scope" value="Eukaryota"/>
</dbReference>
<dbReference type="GO" id="GO:0035251">
    <property type="term" value="F:UDP-glucosyltransferase activity"/>
    <property type="evidence" value="ECO:0000318"/>
    <property type="project" value="GO_Central"/>
</dbReference>
<dbReference type="PANTHER" id="PTHR48045:SF31">
    <property type="entry name" value="UDP-GLYCOSYLTRANSFERASE 76B1-LIKE"/>
    <property type="match status" value="1"/>
</dbReference>
<evidence type="ECO:0000313" key="3">
    <source>
        <dbReference type="Proteomes" id="UP000001514"/>
    </source>
</evidence>
<dbReference type="KEGG" id="smo:SELMODRAFT_78847"/>
<dbReference type="OrthoDB" id="550202at2759"/>